<evidence type="ECO:0000256" key="4">
    <source>
        <dbReference type="ARBA" id="ARBA00022519"/>
    </source>
</evidence>
<organism evidence="11 12">
    <name type="scientific">Klebsiella pneumoniae</name>
    <dbReference type="NCBI Taxonomy" id="573"/>
    <lineage>
        <taxon>Bacteria</taxon>
        <taxon>Pseudomonadati</taxon>
        <taxon>Pseudomonadota</taxon>
        <taxon>Gammaproteobacteria</taxon>
        <taxon>Enterobacterales</taxon>
        <taxon>Enterobacteriaceae</taxon>
        <taxon>Klebsiella/Raoultella group</taxon>
        <taxon>Klebsiella</taxon>
        <taxon>Klebsiella pneumoniae complex</taxon>
    </lineage>
</organism>
<comment type="similarity">
    <text evidence="8">Belongs to the binding-protein-dependent transport system permease family. OppBC subfamily.</text>
</comment>
<dbReference type="AlphaFoldDB" id="A0A919LR06"/>
<keyword evidence="2 9" id="KW-0813">Transport</keyword>
<dbReference type="PANTHER" id="PTHR43163">
    <property type="entry name" value="DIPEPTIDE TRANSPORT SYSTEM PERMEASE PROTEIN DPPB-RELATED"/>
    <property type="match status" value="1"/>
</dbReference>
<dbReference type="Proteomes" id="UP000655094">
    <property type="component" value="Unassembled WGS sequence"/>
</dbReference>
<dbReference type="Gene3D" id="1.10.3720.10">
    <property type="entry name" value="MetI-like"/>
    <property type="match status" value="1"/>
</dbReference>
<dbReference type="GO" id="GO:0071916">
    <property type="term" value="F:dipeptide transmembrane transporter activity"/>
    <property type="evidence" value="ECO:0007669"/>
    <property type="project" value="TreeGrafter"/>
</dbReference>
<feature type="domain" description="ABC transmembrane type-1" evidence="10">
    <location>
        <begin position="98"/>
        <end position="234"/>
    </location>
</feature>
<evidence type="ECO:0000256" key="5">
    <source>
        <dbReference type="ARBA" id="ARBA00022692"/>
    </source>
</evidence>
<evidence type="ECO:0000256" key="7">
    <source>
        <dbReference type="ARBA" id="ARBA00023136"/>
    </source>
</evidence>
<dbReference type="SUPFAM" id="SSF161098">
    <property type="entry name" value="MetI-like"/>
    <property type="match status" value="1"/>
</dbReference>
<comment type="caution">
    <text evidence="11">The sequence shown here is derived from an EMBL/GenBank/DDBJ whole genome shotgun (WGS) entry which is preliminary data.</text>
</comment>
<dbReference type="CDD" id="cd06261">
    <property type="entry name" value="TM_PBP2"/>
    <property type="match status" value="1"/>
</dbReference>
<evidence type="ECO:0000313" key="12">
    <source>
        <dbReference type="Proteomes" id="UP000655094"/>
    </source>
</evidence>
<dbReference type="PROSITE" id="PS50928">
    <property type="entry name" value="ABC_TM1"/>
    <property type="match status" value="1"/>
</dbReference>
<accession>A0A919LR06</accession>
<reference evidence="11" key="1">
    <citation type="submission" date="2020-10" db="EMBL/GenBank/DDBJ databases">
        <title>Genome Sequence of ESBL Producing Zambian Clinical Strains.</title>
        <authorList>
            <person name="Shawa M."/>
            <person name="Furuta Y."/>
            <person name="Simbotwe M."/>
            <person name="Mulenga E."/>
            <person name="Mubanga M."/>
            <person name="Mulenga G."/>
            <person name="Kaile C."/>
            <person name="Zorigt T."/>
            <person name="Hang'ombe B."/>
            <person name="Higashi H."/>
        </authorList>
    </citation>
    <scope>NUCLEOTIDE SEQUENCE</scope>
    <source>
        <strain evidence="11">Zam_UTH_09</strain>
    </source>
</reference>
<keyword evidence="5 9" id="KW-0812">Transmembrane</keyword>
<evidence type="ECO:0000256" key="9">
    <source>
        <dbReference type="RuleBase" id="RU363032"/>
    </source>
</evidence>
<gene>
    <name evidence="11" type="ORF">KPZU09_56820</name>
</gene>
<name>A0A919LR06_KLEPN</name>
<dbReference type="EMBL" id="BNFF01000001">
    <property type="protein sequence ID" value="GHK55946.1"/>
    <property type="molecule type" value="Genomic_DNA"/>
</dbReference>
<proteinExistence type="inferred from homology"/>
<dbReference type="Pfam" id="PF19300">
    <property type="entry name" value="BPD_transp_1_N"/>
    <property type="match status" value="1"/>
</dbReference>
<protein>
    <recommendedName>
        <fullName evidence="10">ABC transmembrane type-1 domain-containing protein</fullName>
    </recommendedName>
</protein>
<evidence type="ECO:0000256" key="8">
    <source>
        <dbReference type="ARBA" id="ARBA00024202"/>
    </source>
</evidence>
<dbReference type="InterPro" id="IPR035906">
    <property type="entry name" value="MetI-like_sf"/>
</dbReference>
<evidence type="ECO:0000256" key="6">
    <source>
        <dbReference type="ARBA" id="ARBA00022989"/>
    </source>
</evidence>
<evidence type="ECO:0000256" key="2">
    <source>
        <dbReference type="ARBA" id="ARBA00022448"/>
    </source>
</evidence>
<keyword evidence="6 9" id="KW-1133">Transmembrane helix</keyword>
<evidence type="ECO:0000256" key="1">
    <source>
        <dbReference type="ARBA" id="ARBA00004429"/>
    </source>
</evidence>
<dbReference type="InterPro" id="IPR000515">
    <property type="entry name" value="MetI-like"/>
</dbReference>
<dbReference type="GO" id="GO:0005886">
    <property type="term" value="C:plasma membrane"/>
    <property type="evidence" value="ECO:0007669"/>
    <property type="project" value="UniProtKB-SubCell"/>
</dbReference>
<sequence>MLRYILRRLLLLIPLLLAASAIIFLLLRLGAGDPALDYLRLSNLPPTEEMVASTRELLGLNQPLAMQYLHWLWRALHLDFGLSYATQRPVLDDLLHFLPATLLLTGAALALILVTSLPLGIWAARHRDRLPDYIVRLIAFLGVSMPNFWLAFLLVMLFSVHLQWLPAMGYGDWQHLILPAVSIAFMSLAINARLLRASMLDAASQRHVIWARLRGLSARRWSADISCATPPCRW</sequence>
<dbReference type="InterPro" id="IPR045621">
    <property type="entry name" value="BPD_transp_1_N"/>
</dbReference>
<evidence type="ECO:0000256" key="3">
    <source>
        <dbReference type="ARBA" id="ARBA00022475"/>
    </source>
</evidence>
<keyword evidence="4" id="KW-0997">Cell inner membrane</keyword>
<keyword evidence="3" id="KW-1003">Cell membrane</keyword>
<evidence type="ECO:0000313" key="11">
    <source>
        <dbReference type="EMBL" id="GHK55946.1"/>
    </source>
</evidence>
<feature type="transmembrane region" description="Helical" evidence="9">
    <location>
        <begin position="133"/>
        <end position="156"/>
    </location>
</feature>
<feature type="transmembrane region" description="Helical" evidence="9">
    <location>
        <begin position="176"/>
        <end position="195"/>
    </location>
</feature>
<dbReference type="PANTHER" id="PTHR43163:SF6">
    <property type="entry name" value="DIPEPTIDE TRANSPORT SYSTEM PERMEASE PROTEIN DPPB-RELATED"/>
    <property type="match status" value="1"/>
</dbReference>
<dbReference type="Pfam" id="PF00528">
    <property type="entry name" value="BPD_transp_1"/>
    <property type="match status" value="1"/>
</dbReference>
<comment type="subcellular location">
    <subcellularLocation>
        <location evidence="1">Cell inner membrane</location>
        <topology evidence="1">Multi-pass membrane protein</topology>
    </subcellularLocation>
    <subcellularLocation>
        <location evidence="9">Cell membrane</location>
        <topology evidence="9">Multi-pass membrane protein</topology>
    </subcellularLocation>
</comment>
<evidence type="ECO:0000259" key="10">
    <source>
        <dbReference type="PROSITE" id="PS50928"/>
    </source>
</evidence>
<feature type="transmembrane region" description="Helical" evidence="9">
    <location>
        <begin position="97"/>
        <end position="121"/>
    </location>
</feature>
<keyword evidence="7 9" id="KW-0472">Membrane</keyword>